<gene>
    <name evidence="1" type="ORF">HMPREF9080_00935</name>
</gene>
<proteinExistence type="predicted"/>
<evidence type="ECO:0000313" key="2">
    <source>
        <dbReference type="Proteomes" id="UP000004750"/>
    </source>
</evidence>
<dbReference type="AlphaFoldDB" id="G9ZDV1"/>
<dbReference type="STRING" id="797473.HMPREF9080_00935"/>
<protein>
    <submittedName>
        <fullName evidence="1">Uncharacterized protein</fullName>
    </submittedName>
</protein>
<dbReference type="EMBL" id="AGCM01000047">
    <property type="protein sequence ID" value="EHM55131.1"/>
    <property type="molecule type" value="Genomic_DNA"/>
</dbReference>
<comment type="caution">
    <text evidence="1">The sequence shown here is derived from an EMBL/GenBank/DDBJ whole genome shotgun (WGS) entry which is preliminary data.</text>
</comment>
<organism evidence="1 2">
    <name type="scientific">Cardiobacterium valvarum F0432</name>
    <dbReference type="NCBI Taxonomy" id="797473"/>
    <lineage>
        <taxon>Bacteria</taxon>
        <taxon>Pseudomonadati</taxon>
        <taxon>Pseudomonadota</taxon>
        <taxon>Gammaproteobacteria</taxon>
        <taxon>Cardiobacteriales</taxon>
        <taxon>Cardiobacteriaceae</taxon>
        <taxon>Cardiobacterium</taxon>
    </lineage>
</organism>
<sequence length="46" mass="5190">MATKRNKCRACQAAYLMGPPSGIIAGFRRYSYKKSRQRLLGAEARL</sequence>
<name>G9ZDV1_9GAMM</name>
<dbReference type="Proteomes" id="UP000004750">
    <property type="component" value="Unassembled WGS sequence"/>
</dbReference>
<dbReference type="HOGENOM" id="CLU_3181592_0_0_6"/>
<reference evidence="1 2" key="1">
    <citation type="submission" date="2011-08" db="EMBL/GenBank/DDBJ databases">
        <authorList>
            <person name="Weinstock G."/>
            <person name="Sodergren E."/>
            <person name="Clifton S."/>
            <person name="Fulton L."/>
            <person name="Fulton B."/>
            <person name="Courtney L."/>
            <person name="Fronick C."/>
            <person name="Harrison M."/>
            <person name="Strong C."/>
            <person name="Farmer C."/>
            <person name="Delahaunty K."/>
            <person name="Markovic C."/>
            <person name="Hall O."/>
            <person name="Minx P."/>
            <person name="Tomlinson C."/>
            <person name="Mitreva M."/>
            <person name="Hou S."/>
            <person name="Chen J."/>
            <person name="Wollam A."/>
            <person name="Pepin K.H."/>
            <person name="Johnson M."/>
            <person name="Bhonagiri V."/>
            <person name="Zhang X."/>
            <person name="Suruliraj S."/>
            <person name="Warren W."/>
            <person name="Chinwalla A."/>
            <person name="Mardis E.R."/>
            <person name="Wilson R.K."/>
        </authorList>
    </citation>
    <scope>NUCLEOTIDE SEQUENCE [LARGE SCALE GENOMIC DNA]</scope>
    <source>
        <strain evidence="1 2">F0432</strain>
    </source>
</reference>
<evidence type="ECO:0000313" key="1">
    <source>
        <dbReference type="EMBL" id="EHM55131.1"/>
    </source>
</evidence>
<accession>G9ZDV1</accession>